<keyword evidence="3" id="KW-0238">DNA-binding</keyword>
<dbReference type="Proteomes" id="UP000682005">
    <property type="component" value="Chromosome 2"/>
</dbReference>
<dbReference type="InterPro" id="IPR007627">
    <property type="entry name" value="RNA_pol_sigma70_r2"/>
</dbReference>
<dbReference type="InterPro" id="IPR050239">
    <property type="entry name" value="Sigma-70_RNA_pol_init_factors"/>
</dbReference>
<dbReference type="SUPFAM" id="SSF88659">
    <property type="entry name" value="Sigma3 and sigma4 domains of RNA polymerase sigma factors"/>
    <property type="match status" value="1"/>
</dbReference>
<keyword evidence="2" id="KW-0731">Sigma factor</keyword>
<dbReference type="eggNOG" id="COG0568">
    <property type="taxonomic scope" value="Bacteria"/>
</dbReference>
<dbReference type="Proteomes" id="UP000060345">
    <property type="component" value="Chromosome 2"/>
</dbReference>
<dbReference type="Gene3D" id="1.10.10.10">
    <property type="entry name" value="Winged helix-like DNA-binding domain superfamily/Winged helix DNA-binding domain"/>
    <property type="match status" value="1"/>
</dbReference>
<feature type="domain" description="RNA polymerase sigma-70 region 4" evidence="6">
    <location>
        <begin position="174"/>
        <end position="223"/>
    </location>
</feature>
<evidence type="ECO:0000259" key="6">
    <source>
        <dbReference type="Pfam" id="PF04545"/>
    </source>
</evidence>
<dbReference type="GO" id="GO:0006352">
    <property type="term" value="P:DNA-templated transcription initiation"/>
    <property type="evidence" value="ECO:0007669"/>
    <property type="project" value="InterPro"/>
</dbReference>
<dbReference type="InterPro" id="IPR007630">
    <property type="entry name" value="RNA_pol_sigma70_r4"/>
</dbReference>
<dbReference type="STRING" id="1236517.ADJ77_07595"/>
<accession>A0A0K1NM22</accession>
<sequence>MISNEKYIEEIANGQLLSDEEERTLAERIKVGDAKALEKLTKSNLKFVVSLAHQYRNRGLGEDDLISEGNIGMMHAAQKFDGSKGVRFVVFAAPYIRSAMEEAIKEQAALYKLPKTEKSKFEQKRSHPISIDQPVPVGSNNNFTLQHVLENDNAQHADEHLNQEILSAEIQKGLDVLDEREKSVITYIYGLTGAHYTMSEIAEHMGLKRERVRQIRDKALRKLHKKMK</sequence>
<reference evidence="7 9" key="1">
    <citation type="submission" date="2015-07" db="EMBL/GenBank/DDBJ databases">
        <authorList>
            <person name="Noorani M."/>
        </authorList>
    </citation>
    <scope>NUCLEOTIDE SEQUENCE [LARGE SCALE GENOMIC DNA]</scope>
    <source>
        <strain evidence="7 9">W1435</strain>
    </source>
</reference>
<dbReference type="PANTHER" id="PTHR30603:SF47">
    <property type="entry name" value="RNA POLYMERASE SIGMA FACTOR SIGD, CHLOROPLASTIC"/>
    <property type="match status" value="1"/>
</dbReference>
<dbReference type="InterPro" id="IPR013325">
    <property type="entry name" value="RNA_pol_sigma_r2"/>
</dbReference>
<dbReference type="Pfam" id="PF04545">
    <property type="entry name" value="Sigma70_r4"/>
    <property type="match status" value="1"/>
</dbReference>
<dbReference type="PRINTS" id="PR00046">
    <property type="entry name" value="SIGMA70FCT"/>
</dbReference>
<feature type="domain" description="RNA polymerase sigma-70 region 2" evidence="5">
    <location>
        <begin position="42"/>
        <end position="107"/>
    </location>
</feature>
<gene>
    <name evidence="7" type="ORF">ADJ77_07595</name>
    <name evidence="8" type="ORF">J5A51_03455</name>
</gene>
<evidence type="ECO:0000256" key="1">
    <source>
        <dbReference type="ARBA" id="ARBA00023015"/>
    </source>
</evidence>
<evidence type="ECO:0000313" key="9">
    <source>
        <dbReference type="Proteomes" id="UP000060345"/>
    </source>
</evidence>
<evidence type="ECO:0000313" key="8">
    <source>
        <dbReference type="EMBL" id="QUB85344.1"/>
    </source>
</evidence>
<evidence type="ECO:0000313" key="7">
    <source>
        <dbReference type="EMBL" id="AKU69736.1"/>
    </source>
</evidence>
<dbReference type="InterPro" id="IPR014284">
    <property type="entry name" value="RNA_pol_sigma-70_dom"/>
</dbReference>
<proteinExistence type="predicted"/>
<dbReference type="Gene3D" id="1.20.120.1810">
    <property type="match status" value="1"/>
</dbReference>
<dbReference type="PIRSF" id="PIRSF000770">
    <property type="entry name" value="RNA_pol_sigma-SigE/K"/>
    <property type="match status" value="1"/>
</dbReference>
<dbReference type="InterPro" id="IPR013324">
    <property type="entry name" value="RNA_pol_sigma_r3/r4-like"/>
</dbReference>
<protein>
    <submittedName>
        <fullName evidence="7">RNA polymerase subunit sigma</fullName>
    </submittedName>
    <submittedName>
        <fullName evidence="8">Sigma-70 family RNA polymerase sigma factor</fullName>
    </submittedName>
</protein>
<dbReference type="AlphaFoldDB" id="A0A0K1NM22"/>
<dbReference type="InterPro" id="IPR000943">
    <property type="entry name" value="RNA_pol_sigma70"/>
</dbReference>
<dbReference type="KEGG" id="pfus:ADJ77_07595"/>
<reference evidence="8 10" key="2">
    <citation type="submission" date="2021-03" db="EMBL/GenBank/DDBJ databases">
        <title>Human Oral Microbial Genomes.</title>
        <authorList>
            <person name="Johnston C.D."/>
            <person name="Chen T."/>
            <person name="Dewhirst F.E."/>
        </authorList>
    </citation>
    <scope>NUCLEOTIDE SEQUENCE [LARGE SCALE GENOMIC DNA]</scope>
    <source>
        <strain evidence="8 10">W1435</strain>
    </source>
</reference>
<dbReference type="SUPFAM" id="SSF88946">
    <property type="entry name" value="Sigma2 domain of RNA polymerase sigma factors"/>
    <property type="match status" value="1"/>
</dbReference>
<evidence type="ECO:0000256" key="2">
    <source>
        <dbReference type="ARBA" id="ARBA00023082"/>
    </source>
</evidence>
<dbReference type="Pfam" id="PF04542">
    <property type="entry name" value="Sigma70_r2"/>
    <property type="match status" value="1"/>
</dbReference>
<dbReference type="EMBL" id="CP072369">
    <property type="protein sequence ID" value="QUB85344.1"/>
    <property type="molecule type" value="Genomic_DNA"/>
</dbReference>
<keyword evidence="10" id="KW-1185">Reference proteome</keyword>
<organism evidence="7 9">
    <name type="scientific">Prevotella fusca JCM 17724</name>
    <dbReference type="NCBI Taxonomy" id="1236517"/>
    <lineage>
        <taxon>Bacteria</taxon>
        <taxon>Pseudomonadati</taxon>
        <taxon>Bacteroidota</taxon>
        <taxon>Bacteroidia</taxon>
        <taxon>Bacteroidales</taxon>
        <taxon>Prevotellaceae</taxon>
        <taxon>Prevotella</taxon>
    </lineage>
</organism>
<dbReference type="OrthoDB" id="9809557at2"/>
<keyword evidence="4" id="KW-0804">Transcription</keyword>
<evidence type="ECO:0000259" key="5">
    <source>
        <dbReference type="Pfam" id="PF04542"/>
    </source>
</evidence>
<evidence type="ECO:0000256" key="4">
    <source>
        <dbReference type="ARBA" id="ARBA00023163"/>
    </source>
</evidence>
<keyword evidence="1" id="KW-0805">Transcription regulation</keyword>
<dbReference type="RefSeq" id="WP_025077365.1">
    <property type="nucleotide sequence ID" value="NZ_BAKO01000001.1"/>
</dbReference>
<dbReference type="NCBIfam" id="TIGR02937">
    <property type="entry name" value="sigma70-ECF"/>
    <property type="match status" value="1"/>
</dbReference>
<dbReference type="PANTHER" id="PTHR30603">
    <property type="entry name" value="RNA POLYMERASE SIGMA FACTOR RPO"/>
    <property type="match status" value="1"/>
</dbReference>
<name>A0A0K1NM22_9BACT</name>
<dbReference type="EMBL" id="CP012075">
    <property type="protein sequence ID" value="AKU69736.1"/>
    <property type="molecule type" value="Genomic_DNA"/>
</dbReference>
<dbReference type="GO" id="GO:0003677">
    <property type="term" value="F:DNA binding"/>
    <property type="evidence" value="ECO:0007669"/>
    <property type="project" value="UniProtKB-KW"/>
</dbReference>
<evidence type="ECO:0000313" key="10">
    <source>
        <dbReference type="Proteomes" id="UP000682005"/>
    </source>
</evidence>
<dbReference type="InterPro" id="IPR036388">
    <property type="entry name" value="WH-like_DNA-bd_sf"/>
</dbReference>
<evidence type="ECO:0000256" key="3">
    <source>
        <dbReference type="ARBA" id="ARBA00023125"/>
    </source>
</evidence>
<dbReference type="CDD" id="cd06171">
    <property type="entry name" value="Sigma70_r4"/>
    <property type="match status" value="1"/>
</dbReference>
<dbReference type="GO" id="GO:0016987">
    <property type="term" value="F:sigma factor activity"/>
    <property type="evidence" value="ECO:0007669"/>
    <property type="project" value="UniProtKB-KW"/>
</dbReference>